<dbReference type="AlphaFoldDB" id="A0A444J4Z0"/>
<dbReference type="Gene3D" id="3.40.120.10">
    <property type="entry name" value="Alpha-D-Glucose-1,6-Bisphosphate, subunit A, domain 3"/>
    <property type="match status" value="1"/>
</dbReference>
<name>A0A444J4Z0_9BACT</name>
<evidence type="ECO:0000313" key="1">
    <source>
        <dbReference type="EMBL" id="RWX48136.1"/>
    </source>
</evidence>
<dbReference type="EMBL" id="MTKO01000006">
    <property type="protein sequence ID" value="RWX48136.1"/>
    <property type="molecule type" value="Genomic_DNA"/>
</dbReference>
<reference evidence="1 2" key="1">
    <citation type="submission" date="2017-01" db="EMBL/GenBank/DDBJ databases">
        <title>The cable genome- insights into the physiology and evolution of filamentous bacteria capable of sulfide oxidation via long distance electron transfer.</title>
        <authorList>
            <person name="Schreiber L."/>
            <person name="Bjerg J.T."/>
            <person name="Boggild A."/>
            <person name="Van De Vossenberg J."/>
            <person name="Meysman F."/>
            <person name="Nielsen L.P."/>
            <person name="Schramm A."/>
            <person name="Kjeldsen K.U."/>
        </authorList>
    </citation>
    <scope>NUCLEOTIDE SEQUENCE [LARGE SCALE GENOMIC DNA]</scope>
    <source>
        <strain evidence="1">MCF</strain>
    </source>
</reference>
<dbReference type="Proteomes" id="UP000287853">
    <property type="component" value="Unassembled WGS sequence"/>
</dbReference>
<gene>
    <name evidence="1" type="ORF">H206_05312</name>
</gene>
<protein>
    <submittedName>
        <fullName evidence="1">Phosphoglucomutase</fullName>
    </submittedName>
</protein>
<organism evidence="1 2">
    <name type="scientific">Candidatus Electrothrix aarhusensis</name>
    <dbReference type="NCBI Taxonomy" id="1859131"/>
    <lineage>
        <taxon>Bacteria</taxon>
        <taxon>Pseudomonadati</taxon>
        <taxon>Thermodesulfobacteriota</taxon>
        <taxon>Desulfobulbia</taxon>
        <taxon>Desulfobulbales</taxon>
        <taxon>Desulfobulbaceae</taxon>
        <taxon>Candidatus Electrothrix</taxon>
    </lineage>
</organism>
<keyword evidence="2" id="KW-1185">Reference proteome</keyword>
<proteinExistence type="predicted"/>
<comment type="caution">
    <text evidence="1">The sequence shown here is derived from an EMBL/GenBank/DDBJ whole genome shotgun (WGS) entry which is preliminary data.</text>
</comment>
<evidence type="ECO:0000313" key="2">
    <source>
        <dbReference type="Proteomes" id="UP000287853"/>
    </source>
</evidence>
<sequence>MKIIAASGIHIGADAMGGAGMAYWQAIKEQYGLNMEIFHNSLIPPSPLCIAIRTARSGWTAPRPMRWPGWLP</sequence>
<accession>A0A444J4Z0</accession>